<evidence type="ECO:0000313" key="3">
    <source>
        <dbReference type="EMBL" id="MZP28561.1"/>
    </source>
</evidence>
<organism evidence="3 4">
    <name type="scientific">Heliomicrobium undosum</name>
    <dbReference type="NCBI Taxonomy" id="121734"/>
    <lineage>
        <taxon>Bacteria</taxon>
        <taxon>Bacillati</taxon>
        <taxon>Bacillota</taxon>
        <taxon>Clostridia</taxon>
        <taxon>Eubacteriales</taxon>
        <taxon>Heliobacteriaceae</taxon>
        <taxon>Heliomicrobium</taxon>
    </lineage>
</organism>
<dbReference type="Pfam" id="PF13279">
    <property type="entry name" value="4HBT_2"/>
    <property type="match status" value="1"/>
</dbReference>
<evidence type="ECO:0000256" key="1">
    <source>
        <dbReference type="ARBA" id="ARBA00005953"/>
    </source>
</evidence>
<reference evidence="3 4" key="1">
    <citation type="submission" date="2020-01" db="EMBL/GenBank/DDBJ databases">
        <title>Whole-genome sequence of Heliobacterium undosum DSM 13378.</title>
        <authorList>
            <person name="Kyndt J.A."/>
            <person name="Meyer T.E."/>
        </authorList>
    </citation>
    <scope>NUCLEOTIDE SEQUENCE [LARGE SCALE GENOMIC DNA]</scope>
    <source>
        <strain evidence="3 4">DSM 13378</strain>
    </source>
</reference>
<keyword evidence="4" id="KW-1185">Reference proteome</keyword>
<dbReference type="SUPFAM" id="SSF54637">
    <property type="entry name" value="Thioesterase/thiol ester dehydrase-isomerase"/>
    <property type="match status" value="1"/>
</dbReference>
<dbReference type="EMBL" id="WXEY01000002">
    <property type="protein sequence ID" value="MZP28561.1"/>
    <property type="molecule type" value="Genomic_DNA"/>
</dbReference>
<comment type="similarity">
    <text evidence="1">Belongs to the 4-hydroxybenzoyl-CoA thioesterase family.</text>
</comment>
<sequence length="142" mass="16459">MKNITSDTAYQYEVAFQVRDYECDLQGVVNNAVYLHYLEHARHEFLYAKGIDFAGLHAKGKDLVLIRIEADYKLPLRSRDRFVVRMNIIREGRLRLVFLQDLYRLPDEKLVLRAKATGVCVQNGKPTLFEEVNRAFFSSASS</sequence>
<evidence type="ECO:0000313" key="4">
    <source>
        <dbReference type="Proteomes" id="UP000463470"/>
    </source>
</evidence>
<gene>
    <name evidence="3" type="ORF">GTO91_02325</name>
</gene>
<dbReference type="PANTHER" id="PTHR31793:SF27">
    <property type="entry name" value="NOVEL THIOESTERASE SUPERFAMILY DOMAIN AND SAPOSIN A-TYPE DOMAIN CONTAINING PROTEIN (0610012H03RIK)"/>
    <property type="match status" value="1"/>
</dbReference>
<dbReference type="Gene3D" id="3.10.129.10">
    <property type="entry name" value="Hotdog Thioesterase"/>
    <property type="match status" value="1"/>
</dbReference>
<dbReference type="CDD" id="cd00586">
    <property type="entry name" value="4HBT"/>
    <property type="match status" value="1"/>
</dbReference>
<dbReference type="PANTHER" id="PTHR31793">
    <property type="entry name" value="4-HYDROXYBENZOYL-COA THIOESTERASE FAMILY MEMBER"/>
    <property type="match status" value="1"/>
</dbReference>
<dbReference type="GO" id="GO:0047617">
    <property type="term" value="F:fatty acyl-CoA hydrolase activity"/>
    <property type="evidence" value="ECO:0007669"/>
    <property type="project" value="TreeGrafter"/>
</dbReference>
<dbReference type="InterPro" id="IPR050563">
    <property type="entry name" value="4-hydroxybenzoyl-CoA_TE"/>
</dbReference>
<dbReference type="AlphaFoldDB" id="A0A845L6N0"/>
<dbReference type="Proteomes" id="UP000463470">
    <property type="component" value="Unassembled WGS sequence"/>
</dbReference>
<keyword evidence="2" id="KW-0378">Hydrolase</keyword>
<comment type="caution">
    <text evidence="3">The sequence shown here is derived from an EMBL/GenBank/DDBJ whole genome shotgun (WGS) entry which is preliminary data.</text>
</comment>
<dbReference type="PIRSF" id="PIRSF003230">
    <property type="entry name" value="YbgC"/>
    <property type="match status" value="1"/>
</dbReference>
<protein>
    <submittedName>
        <fullName evidence="3">Acyl-CoA thioesterase</fullName>
    </submittedName>
</protein>
<accession>A0A845L6N0</accession>
<dbReference type="OrthoDB" id="9801517at2"/>
<evidence type="ECO:0000256" key="2">
    <source>
        <dbReference type="ARBA" id="ARBA00022801"/>
    </source>
</evidence>
<name>A0A845L6N0_9FIRM</name>
<proteinExistence type="inferred from homology"/>
<dbReference type="InterPro" id="IPR029069">
    <property type="entry name" value="HotDog_dom_sf"/>
</dbReference>
<dbReference type="InterPro" id="IPR006684">
    <property type="entry name" value="YbgC/YbaW"/>
</dbReference>